<evidence type="ECO:0000313" key="6">
    <source>
        <dbReference type="Proteomes" id="UP000663829"/>
    </source>
</evidence>
<name>A0A813X5N6_9BILA</name>
<protein>
    <submittedName>
        <fullName evidence="2">Uncharacterized protein</fullName>
    </submittedName>
</protein>
<reference evidence="2" key="1">
    <citation type="submission" date="2021-02" db="EMBL/GenBank/DDBJ databases">
        <authorList>
            <person name="Nowell W R."/>
        </authorList>
    </citation>
    <scope>NUCLEOTIDE SEQUENCE</scope>
</reference>
<keyword evidence="6" id="KW-1185">Reference proteome</keyword>
<dbReference type="Proteomes" id="UP000681722">
    <property type="component" value="Unassembled WGS sequence"/>
</dbReference>
<dbReference type="Proteomes" id="UP000682733">
    <property type="component" value="Unassembled WGS sequence"/>
</dbReference>
<proteinExistence type="predicted"/>
<dbReference type="AlphaFoldDB" id="A0A813X5N6"/>
<evidence type="ECO:0000313" key="5">
    <source>
        <dbReference type="EMBL" id="CAF4274883.1"/>
    </source>
</evidence>
<dbReference type="EMBL" id="CAJOBC010001137">
    <property type="protein sequence ID" value="CAF3658258.1"/>
    <property type="molecule type" value="Genomic_DNA"/>
</dbReference>
<gene>
    <name evidence="2" type="ORF">GPM918_LOCUS7096</name>
    <name evidence="3" type="ORF">OVA965_LOCUS36230</name>
    <name evidence="4" type="ORF">SRO942_LOCUS7096</name>
    <name evidence="5" type="ORF">TMI583_LOCUS37236</name>
</gene>
<evidence type="ECO:0000313" key="2">
    <source>
        <dbReference type="EMBL" id="CAF0870978.1"/>
    </source>
</evidence>
<dbReference type="Proteomes" id="UP000677228">
    <property type="component" value="Unassembled WGS sequence"/>
</dbReference>
<dbReference type="Proteomes" id="UP000663829">
    <property type="component" value="Unassembled WGS sequence"/>
</dbReference>
<dbReference type="EMBL" id="CAJOBA010054465">
    <property type="protein sequence ID" value="CAF4274883.1"/>
    <property type="molecule type" value="Genomic_DNA"/>
</dbReference>
<sequence length="216" mass="24772">MQNFKVCSNTFHKGCNTDDFITYCMRINKQTGNVSLIHAGANCVYNHTSLNYTFDKTELDLSRLEYVQVRAGSQTVAIQNITITDEPIDELHSSFDKQFNASVSTSAQNSNITTANNANKSQDTTPKTSWTDKIKDGIKEFFAFGNSNEQAEEAELLTPCRDSFLHQYPESNEHNTKYSHPCRFSELCHNIRDEQHAIQFTHKKQCIYLFILYLFI</sequence>
<feature type="region of interest" description="Disordered" evidence="1">
    <location>
        <begin position="106"/>
        <end position="129"/>
    </location>
</feature>
<dbReference type="EMBL" id="CAJNOK010032520">
    <property type="protein sequence ID" value="CAF1484874.1"/>
    <property type="molecule type" value="Genomic_DNA"/>
</dbReference>
<organism evidence="2 6">
    <name type="scientific">Didymodactylos carnosus</name>
    <dbReference type="NCBI Taxonomy" id="1234261"/>
    <lineage>
        <taxon>Eukaryota</taxon>
        <taxon>Metazoa</taxon>
        <taxon>Spiralia</taxon>
        <taxon>Gnathifera</taxon>
        <taxon>Rotifera</taxon>
        <taxon>Eurotatoria</taxon>
        <taxon>Bdelloidea</taxon>
        <taxon>Philodinida</taxon>
        <taxon>Philodinidae</taxon>
        <taxon>Didymodactylos</taxon>
    </lineage>
</organism>
<dbReference type="EMBL" id="CAJNOQ010001137">
    <property type="protein sequence ID" value="CAF0870978.1"/>
    <property type="molecule type" value="Genomic_DNA"/>
</dbReference>
<comment type="caution">
    <text evidence="2">The sequence shown here is derived from an EMBL/GenBank/DDBJ whole genome shotgun (WGS) entry which is preliminary data.</text>
</comment>
<evidence type="ECO:0000256" key="1">
    <source>
        <dbReference type="SAM" id="MobiDB-lite"/>
    </source>
</evidence>
<evidence type="ECO:0000313" key="3">
    <source>
        <dbReference type="EMBL" id="CAF1484874.1"/>
    </source>
</evidence>
<evidence type="ECO:0000313" key="4">
    <source>
        <dbReference type="EMBL" id="CAF3658258.1"/>
    </source>
</evidence>
<accession>A0A813X5N6</accession>